<dbReference type="PIRSF" id="PIRSF000538">
    <property type="entry name" value="GlpK"/>
    <property type="match status" value="1"/>
</dbReference>
<evidence type="ECO:0000256" key="6">
    <source>
        <dbReference type="ARBA" id="ARBA00022840"/>
    </source>
</evidence>
<keyword evidence="7 8" id="KW-0119">Carbohydrate metabolism</keyword>
<dbReference type="InterPro" id="IPR018483">
    <property type="entry name" value="Carb_kinase_FGGY_CS"/>
</dbReference>
<dbReference type="Proteomes" id="UP000671908">
    <property type="component" value="Chromosome"/>
</dbReference>
<dbReference type="PANTHER" id="PTHR43095">
    <property type="entry name" value="SUGAR KINASE"/>
    <property type="match status" value="1"/>
</dbReference>
<dbReference type="GO" id="GO:0005524">
    <property type="term" value="F:ATP binding"/>
    <property type="evidence" value="ECO:0007669"/>
    <property type="project" value="UniProtKB-UniRule"/>
</dbReference>
<evidence type="ECO:0000259" key="10">
    <source>
        <dbReference type="Pfam" id="PF00370"/>
    </source>
</evidence>
<organism evidence="12 13">
    <name type="scientific">Treponema parvum</name>
    <dbReference type="NCBI Taxonomy" id="138851"/>
    <lineage>
        <taxon>Bacteria</taxon>
        <taxon>Pseudomonadati</taxon>
        <taxon>Spirochaetota</taxon>
        <taxon>Spirochaetia</taxon>
        <taxon>Spirochaetales</taxon>
        <taxon>Treponemataceae</taxon>
        <taxon>Treponema</taxon>
    </lineage>
</organism>
<dbReference type="InterPro" id="IPR043129">
    <property type="entry name" value="ATPase_NBD"/>
</dbReference>
<dbReference type="InterPro" id="IPR018485">
    <property type="entry name" value="FGGY_C"/>
</dbReference>
<dbReference type="GO" id="GO:0042732">
    <property type="term" value="P:D-xylose metabolic process"/>
    <property type="evidence" value="ECO:0007669"/>
    <property type="project" value="UniProtKB-KW"/>
</dbReference>
<dbReference type="RefSeq" id="WP_210119332.1">
    <property type="nucleotide sequence ID" value="NZ_CP054142.1"/>
</dbReference>
<dbReference type="NCBIfam" id="TIGR01312">
    <property type="entry name" value="XylB"/>
    <property type="match status" value="1"/>
</dbReference>
<dbReference type="InterPro" id="IPR050406">
    <property type="entry name" value="FGGY_Carb_Kinase"/>
</dbReference>
<comment type="similarity">
    <text evidence="1 8 9">Belongs to the FGGY kinase family.</text>
</comment>
<dbReference type="HAMAP" id="MF_02220">
    <property type="entry name" value="XylB"/>
    <property type="match status" value="1"/>
</dbReference>
<evidence type="ECO:0000313" key="12">
    <source>
        <dbReference type="EMBL" id="QTQ14688.1"/>
    </source>
</evidence>
<keyword evidence="3 8" id="KW-0808">Transferase</keyword>
<evidence type="ECO:0000256" key="2">
    <source>
        <dbReference type="ARBA" id="ARBA00022629"/>
    </source>
</evidence>
<proteinExistence type="inferred from homology"/>
<name>A0A975F5J0_9SPIR</name>
<comment type="function">
    <text evidence="8">Catalyzes the phosphorylation of D-xylulose to D-xylulose 5-phosphate.</text>
</comment>
<evidence type="ECO:0000256" key="5">
    <source>
        <dbReference type="ARBA" id="ARBA00022777"/>
    </source>
</evidence>
<feature type="site" description="Important for activity" evidence="8">
    <location>
        <position position="8"/>
    </location>
</feature>
<sequence>MKTVAGIDLGTQSMKIVVYDYLKRTEVIKTSAKIDMIAENDGTREQKTQWYRDALKSCFERIPAEIRASIRALGVSGQQHGFVALDKNAEPVYNIKLWNDTSTLEECKALTKKLGGDEKVIEEAGNVIIPSFTAGKILWLKEHKREAFKAMRYIMLPHDYVNFLLTGNYVMEYGDASGTVLLNAKKHIWSKKICDAIDPILYEKLPPLISPDKAAGVVCKKASGEFGIPEGIVVSSGGGDNMMGAIGTGTVEEGILTMSMGTSGTLYGYSDNLVADPLNGISGFCSSTGGYLPLLCTMNCTVVTEYTRSLFGLSVKDFDEEAAKSVPGADGVFIMPYLNGERFPHLPHGKCSIEGLTAGNYRKENICRAALESAAFAMKGGIELFEKLGFKAKEIRLIGGGAKSAIWRQITADIMGFPIVMPLYDEAAALGAALQALYVLELSEGKKVSIASLCAEHVKINGTASTVPNPQNRKAYDARYDDYRTMLGCLSGLYK</sequence>
<evidence type="ECO:0000259" key="11">
    <source>
        <dbReference type="Pfam" id="PF02782"/>
    </source>
</evidence>
<feature type="binding site" evidence="8">
    <location>
        <begin position="79"/>
        <end position="80"/>
    </location>
    <ligand>
        <name>substrate</name>
    </ligand>
</feature>
<comment type="catalytic activity">
    <reaction evidence="8 9">
        <text>D-xylulose + ATP = D-xylulose 5-phosphate + ADP + H(+)</text>
        <dbReference type="Rhea" id="RHEA:10964"/>
        <dbReference type="ChEBI" id="CHEBI:15378"/>
        <dbReference type="ChEBI" id="CHEBI:17140"/>
        <dbReference type="ChEBI" id="CHEBI:30616"/>
        <dbReference type="ChEBI" id="CHEBI:57737"/>
        <dbReference type="ChEBI" id="CHEBI:456216"/>
        <dbReference type="EC" id="2.7.1.17"/>
    </reaction>
</comment>
<dbReference type="KEGG" id="tpav:HRQ91_09570"/>
<dbReference type="EC" id="2.7.1.17" evidence="8 9"/>
<dbReference type="CDD" id="cd07809">
    <property type="entry name" value="ASKHA_NBD_FGGY_BaXK-like"/>
    <property type="match status" value="1"/>
</dbReference>
<dbReference type="InterPro" id="IPR018484">
    <property type="entry name" value="FGGY_N"/>
</dbReference>
<feature type="active site" description="Proton acceptor" evidence="8">
    <location>
        <position position="240"/>
    </location>
</feature>
<reference evidence="12 13" key="1">
    <citation type="journal article" date="2021" name="Microbiol. Resour. Announc.">
        <title>Complete Genome Sequences of Three Human Oral Treponema parvum Isolates.</title>
        <authorList>
            <person name="Zeng H."/>
            <person name="Watt R.M."/>
        </authorList>
    </citation>
    <scope>NUCLEOTIDE SEQUENCE [LARGE SCALE GENOMIC DNA]</scope>
    <source>
        <strain evidence="12 13">ATCC 700770</strain>
    </source>
</reference>
<keyword evidence="6 8" id="KW-0067">ATP-binding</keyword>
<evidence type="ECO:0000256" key="9">
    <source>
        <dbReference type="RuleBase" id="RU364073"/>
    </source>
</evidence>
<dbReference type="GO" id="GO:0004856">
    <property type="term" value="F:D-xylulokinase activity"/>
    <property type="evidence" value="ECO:0007669"/>
    <property type="project" value="UniProtKB-UniRule"/>
</dbReference>
<dbReference type="GO" id="GO:0005998">
    <property type="term" value="P:xylulose catabolic process"/>
    <property type="evidence" value="ECO:0007669"/>
    <property type="project" value="UniProtKB-UniRule"/>
</dbReference>
<evidence type="ECO:0000313" key="13">
    <source>
        <dbReference type="Proteomes" id="UP000671908"/>
    </source>
</evidence>
<feature type="domain" description="Carbohydrate kinase FGGY C-terminal" evidence="11">
    <location>
        <begin position="275"/>
        <end position="438"/>
    </location>
</feature>
<dbReference type="EMBL" id="CP054142">
    <property type="protein sequence ID" value="QTQ14688.1"/>
    <property type="molecule type" value="Genomic_DNA"/>
</dbReference>
<dbReference type="PROSITE" id="PS00933">
    <property type="entry name" value="FGGY_KINASES_1"/>
    <property type="match status" value="1"/>
</dbReference>
<evidence type="ECO:0000256" key="4">
    <source>
        <dbReference type="ARBA" id="ARBA00022741"/>
    </source>
</evidence>
<dbReference type="Pfam" id="PF02782">
    <property type="entry name" value="FGGY_C"/>
    <property type="match status" value="1"/>
</dbReference>
<dbReference type="PANTHER" id="PTHR43095:SF5">
    <property type="entry name" value="XYLULOSE KINASE"/>
    <property type="match status" value="1"/>
</dbReference>
<dbReference type="Gene3D" id="3.30.420.40">
    <property type="match status" value="2"/>
</dbReference>
<keyword evidence="2 8" id="KW-0859">Xylose metabolism</keyword>
<gene>
    <name evidence="8 9 12" type="primary">xylB</name>
    <name evidence="12" type="ORF">HRQ91_09570</name>
</gene>
<dbReference type="InterPro" id="IPR006000">
    <property type="entry name" value="Xylulokinase"/>
</dbReference>
<keyword evidence="5 8" id="KW-0418">Kinase</keyword>
<evidence type="ECO:0000256" key="7">
    <source>
        <dbReference type="ARBA" id="ARBA00023277"/>
    </source>
</evidence>
<evidence type="ECO:0000256" key="3">
    <source>
        <dbReference type="ARBA" id="ARBA00022679"/>
    </source>
</evidence>
<protein>
    <recommendedName>
        <fullName evidence="8 9">Xylulose kinase</fullName>
        <shortName evidence="8 9">Xylulokinase</shortName>
        <ecNumber evidence="8 9">2.7.1.17</ecNumber>
    </recommendedName>
</protein>
<accession>A0A975F5J0</accession>
<dbReference type="AlphaFoldDB" id="A0A975F5J0"/>
<evidence type="ECO:0000256" key="8">
    <source>
        <dbReference type="HAMAP-Rule" id="MF_02220"/>
    </source>
</evidence>
<dbReference type="SUPFAM" id="SSF53067">
    <property type="entry name" value="Actin-like ATPase domain"/>
    <property type="match status" value="2"/>
</dbReference>
<keyword evidence="4 8" id="KW-0547">Nucleotide-binding</keyword>
<dbReference type="InterPro" id="IPR000577">
    <property type="entry name" value="Carb_kinase_FGGY"/>
</dbReference>
<dbReference type="Pfam" id="PF00370">
    <property type="entry name" value="FGGY_N"/>
    <property type="match status" value="1"/>
</dbReference>
<feature type="domain" description="Carbohydrate kinase FGGY N-terminal" evidence="10">
    <location>
        <begin position="5"/>
        <end position="247"/>
    </location>
</feature>
<keyword evidence="13" id="KW-1185">Reference proteome</keyword>
<evidence type="ECO:0000256" key="1">
    <source>
        <dbReference type="ARBA" id="ARBA00009156"/>
    </source>
</evidence>